<dbReference type="InterPro" id="IPR036736">
    <property type="entry name" value="ACP-like_sf"/>
</dbReference>
<sequence>MKQTEVINLLNKVVKEEMGIQINGLLTEDTRLDEDLGIDSVLVLELLLHLEMTHAFVIPDDMMTPEDFRTIGTLTHFLCSCEREMDNKDD</sequence>
<accession>A0A1G6HE55</accession>
<reference evidence="3" key="1">
    <citation type="submission" date="2016-09" db="EMBL/GenBank/DDBJ databases">
        <authorList>
            <person name="Varghese N."/>
            <person name="Submissions S."/>
        </authorList>
    </citation>
    <scope>NUCLEOTIDE SEQUENCE [LARGE SCALE GENOMIC DNA]</scope>
    <source>
        <strain evidence="3">25nlg</strain>
    </source>
</reference>
<dbReference type="STRING" id="1464122.SAMN05421737_103237"/>
<evidence type="ECO:0000313" key="3">
    <source>
        <dbReference type="Proteomes" id="UP000242662"/>
    </source>
</evidence>
<dbReference type="RefSeq" id="WP_090775078.1">
    <property type="nucleotide sequence ID" value="NZ_FMYM01000003.1"/>
</dbReference>
<dbReference type="SUPFAM" id="SSF47336">
    <property type="entry name" value="ACP-like"/>
    <property type="match status" value="1"/>
</dbReference>
<dbReference type="PROSITE" id="PS50075">
    <property type="entry name" value="CARRIER"/>
    <property type="match status" value="1"/>
</dbReference>
<protein>
    <submittedName>
        <fullName evidence="2">Acyl carrier protein</fullName>
    </submittedName>
</protein>
<keyword evidence="3" id="KW-1185">Reference proteome</keyword>
<feature type="domain" description="Carrier" evidence="1">
    <location>
        <begin position="4"/>
        <end position="82"/>
    </location>
</feature>
<dbReference type="InterPro" id="IPR009081">
    <property type="entry name" value="PP-bd_ACP"/>
</dbReference>
<dbReference type="OrthoDB" id="6370703at2"/>
<dbReference type="AlphaFoldDB" id="A0A1G6HE55"/>
<dbReference type="Proteomes" id="UP000242662">
    <property type="component" value="Unassembled WGS sequence"/>
</dbReference>
<name>A0A1G6HE55_9BACI</name>
<gene>
    <name evidence="2" type="ORF">SAMN05421737_103237</name>
</gene>
<proteinExistence type="predicted"/>
<evidence type="ECO:0000313" key="2">
    <source>
        <dbReference type="EMBL" id="SDB92542.1"/>
    </source>
</evidence>
<dbReference type="Gene3D" id="1.10.1200.10">
    <property type="entry name" value="ACP-like"/>
    <property type="match status" value="1"/>
</dbReference>
<evidence type="ECO:0000259" key="1">
    <source>
        <dbReference type="PROSITE" id="PS50075"/>
    </source>
</evidence>
<organism evidence="2 3">
    <name type="scientific">Shouchella lonarensis</name>
    <dbReference type="NCBI Taxonomy" id="1464122"/>
    <lineage>
        <taxon>Bacteria</taxon>
        <taxon>Bacillati</taxon>
        <taxon>Bacillota</taxon>
        <taxon>Bacilli</taxon>
        <taxon>Bacillales</taxon>
        <taxon>Bacillaceae</taxon>
        <taxon>Shouchella</taxon>
    </lineage>
</organism>
<dbReference type="EMBL" id="FMYM01000003">
    <property type="protein sequence ID" value="SDB92542.1"/>
    <property type="molecule type" value="Genomic_DNA"/>
</dbReference>
<dbReference type="Pfam" id="PF00550">
    <property type="entry name" value="PP-binding"/>
    <property type="match status" value="1"/>
</dbReference>